<comment type="caution">
    <text evidence="1">The sequence shown here is derived from an EMBL/GenBank/DDBJ whole genome shotgun (WGS) entry which is preliminary data.</text>
</comment>
<protein>
    <submittedName>
        <fullName evidence="1">Uncharacterized protein</fullName>
    </submittedName>
</protein>
<name>A0AA88DBJ9_FICCA</name>
<organism evidence="1 2">
    <name type="scientific">Ficus carica</name>
    <name type="common">Common fig</name>
    <dbReference type="NCBI Taxonomy" id="3494"/>
    <lineage>
        <taxon>Eukaryota</taxon>
        <taxon>Viridiplantae</taxon>
        <taxon>Streptophyta</taxon>
        <taxon>Embryophyta</taxon>
        <taxon>Tracheophyta</taxon>
        <taxon>Spermatophyta</taxon>
        <taxon>Magnoliopsida</taxon>
        <taxon>eudicotyledons</taxon>
        <taxon>Gunneridae</taxon>
        <taxon>Pentapetalae</taxon>
        <taxon>rosids</taxon>
        <taxon>fabids</taxon>
        <taxon>Rosales</taxon>
        <taxon>Moraceae</taxon>
        <taxon>Ficeae</taxon>
        <taxon>Ficus</taxon>
    </lineage>
</organism>
<sequence>MSQVSSMAILEILSEHTATVQLFGADLNIGDGLTCPETAASEYLLVVDKHLSSAISPNEKLDNILAKSK</sequence>
<keyword evidence="2" id="KW-1185">Reference proteome</keyword>
<accession>A0AA88DBJ9</accession>
<reference evidence="1" key="1">
    <citation type="submission" date="2023-07" db="EMBL/GenBank/DDBJ databases">
        <title>draft genome sequence of fig (Ficus carica).</title>
        <authorList>
            <person name="Takahashi T."/>
            <person name="Nishimura K."/>
        </authorList>
    </citation>
    <scope>NUCLEOTIDE SEQUENCE</scope>
</reference>
<evidence type="ECO:0000313" key="2">
    <source>
        <dbReference type="Proteomes" id="UP001187192"/>
    </source>
</evidence>
<dbReference type="Gramene" id="FCD_00002608-RA">
    <property type="protein sequence ID" value="FCD_00002608-RA:cds"/>
    <property type="gene ID" value="FCD_00002608"/>
</dbReference>
<gene>
    <name evidence="1" type="ORF">TIFTF001_018335</name>
</gene>
<dbReference type="AlphaFoldDB" id="A0AA88DBJ9"/>
<dbReference type="Proteomes" id="UP001187192">
    <property type="component" value="Unassembled WGS sequence"/>
</dbReference>
<evidence type="ECO:0000313" key="1">
    <source>
        <dbReference type="EMBL" id="GMN49167.1"/>
    </source>
</evidence>
<dbReference type="EMBL" id="BTGU01000030">
    <property type="protein sequence ID" value="GMN49167.1"/>
    <property type="molecule type" value="Genomic_DNA"/>
</dbReference>
<proteinExistence type="predicted"/>